<evidence type="ECO:0000313" key="8">
    <source>
        <dbReference type="EMBL" id="MFC7189300.1"/>
    </source>
</evidence>
<dbReference type="PRINTS" id="PR00407">
    <property type="entry name" value="EUMOPTERIN"/>
</dbReference>
<protein>
    <submittedName>
        <fullName evidence="8">Sulfite oxidase</fullName>
    </submittedName>
</protein>
<dbReference type="GO" id="GO:0016491">
    <property type="term" value="F:oxidoreductase activity"/>
    <property type="evidence" value="ECO:0007669"/>
    <property type="project" value="UniProtKB-KW"/>
</dbReference>
<comment type="caution">
    <text evidence="8">The sequence shown here is derived from an EMBL/GenBank/DDBJ whole genome shotgun (WGS) entry which is preliminary data.</text>
</comment>
<keyword evidence="9" id="KW-1185">Reference proteome</keyword>
<evidence type="ECO:0000256" key="2">
    <source>
        <dbReference type="ARBA" id="ARBA00022505"/>
    </source>
</evidence>
<organism evidence="8 9">
    <name type="scientific">Halocatena marina</name>
    <dbReference type="NCBI Taxonomy" id="2934937"/>
    <lineage>
        <taxon>Archaea</taxon>
        <taxon>Methanobacteriati</taxon>
        <taxon>Methanobacteriota</taxon>
        <taxon>Stenosarchaea group</taxon>
        <taxon>Halobacteria</taxon>
        <taxon>Halobacteriales</taxon>
        <taxon>Natronomonadaceae</taxon>
        <taxon>Halocatena</taxon>
    </lineage>
</organism>
<dbReference type="SUPFAM" id="SSF81296">
    <property type="entry name" value="E set domains"/>
    <property type="match status" value="1"/>
</dbReference>
<dbReference type="InterPro" id="IPR008335">
    <property type="entry name" value="Mopterin_OxRdtase_euk"/>
</dbReference>
<dbReference type="CDD" id="cd02110">
    <property type="entry name" value="SO_family_Moco_dimer"/>
    <property type="match status" value="1"/>
</dbReference>
<reference evidence="8 9" key="1">
    <citation type="journal article" date="2019" name="Int. J. Syst. Evol. Microbiol.">
        <title>The Global Catalogue of Microorganisms (GCM) 10K type strain sequencing project: providing services to taxonomists for standard genome sequencing and annotation.</title>
        <authorList>
            <consortium name="The Broad Institute Genomics Platform"/>
            <consortium name="The Broad Institute Genome Sequencing Center for Infectious Disease"/>
            <person name="Wu L."/>
            <person name="Ma J."/>
        </authorList>
    </citation>
    <scope>NUCLEOTIDE SEQUENCE [LARGE SCALE GENOMIC DNA]</scope>
    <source>
        <strain evidence="8 9">RDMS1</strain>
    </source>
</reference>
<dbReference type="PANTHER" id="PTHR19372">
    <property type="entry name" value="SULFITE REDUCTASE"/>
    <property type="match status" value="1"/>
</dbReference>
<dbReference type="AlphaFoldDB" id="A0ABD5YS69"/>
<feature type="region of interest" description="Disordered" evidence="5">
    <location>
        <begin position="1"/>
        <end position="23"/>
    </location>
</feature>
<name>A0ABD5YS69_9EURY</name>
<dbReference type="Proteomes" id="UP001596417">
    <property type="component" value="Unassembled WGS sequence"/>
</dbReference>
<evidence type="ECO:0000259" key="7">
    <source>
        <dbReference type="Pfam" id="PF03404"/>
    </source>
</evidence>
<dbReference type="InterPro" id="IPR036374">
    <property type="entry name" value="OxRdtase_Mopterin-bd_sf"/>
</dbReference>
<evidence type="ECO:0000259" key="6">
    <source>
        <dbReference type="Pfam" id="PF00174"/>
    </source>
</evidence>
<dbReference type="InterPro" id="IPR005066">
    <property type="entry name" value="MoCF_OxRdtse_dimer"/>
</dbReference>
<keyword evidence="3" id="KW-0479">Metal-binding</keyword>
<evidence type="ECO:0000256" key="4">
    <source>
        <dbReference type="ARBA" id="ARBA00023002"/>
    </source>
</evidence>
<dbReference type="InterPro" id="IPR000572">
    <property type="entry name" value="OxRdtase_Mopterin-bd_dom"/>
</dbReference>
<feature type="domain" description="Moybdenum cofactor oxidoreductase dimerisation" evidence="7">
    <location>
        <begin position="283"/>
        <end position="375"/>
    </location>
</feature>
<dbReference type="SUPFAM" id="SSF56524">
    <property type="entry name" value="Oxidoreductase molybdopterin-binding domain"/>
    <property type="match status" value="1"/>
</dbReference>
<keyword evidence="4" id="KW-0560">Oxidoreductase</keyword>
<keyword evidence="2" id="KW-0500">Molybdenum</keyword>
<accession>A0ABD5YS69</accession>
<dbReference type="InterPro" id="IPR014756">
    <property type="entry name" value="Ig_E-set"/>
</dbReference>
<dbReference type="PANTHER" id="PTHR19372:SF7">
    <property type="entry name" value="SULFITE OXIDASE, MITOCHONDRIAL"/>
    <property type="match status" value="1"/>
</dbReference>
<evidence type="ECO:0000256" key="1">
    <source>
        <dbReference type="ARBA" id="ARBA00001924"/>
    </source>
</evidence>
<dbReference type="Pfam" id="PF03404">
    <property type="entry name" value="Mo-co_dimer"/>
    <property type="match status" value="1"/>
</dbReference>
<evidence type="ECO:0000313" key="9">
    <source>
        <dbReference type="Proteomes" id="UP001596417"/>
    </source>
</evidence>
<gene>
    <name evidence="8" type="ORF">ACFQL7_05200</name>
</gene>
<evidence type="ECO:0000256" key="3">
    <source>
        <dbReference type="ARBA" id="ARBA00022723"/>
    </source>
</evidence>
<dbReference type="Pfam" id="PF00174">
    <property type="entry name" value="Oxidored_molyb"/>
    <property type="match status" value="1"/>
</dbReference>
<dbReference type="Gene3D" id="2.60.40.650">
    <property type="match status" value="1"/>
</dbReference>
<comment type="cofactor">
    <cofactor evidence="1">
        <name>Mo-molybdopterin</name>
        <dbReference type="ChEBI" id="CHEBI:71302"/>
    </cofactor>
</comment>
<dbReference type="Gene3D" id="3.90.420.10">
    <property type="entry name" value="Oxidoreductase, molybdopterin-binding domain"/>
    <property type="match status" value="1"/>
</dbReference>
<dbReference type="GeneID" id="76198872"/>
<proteinExistence type="predicted"/>
<feature type="domain" description="Oxidoreductase molybdopterin-binding" evidence="6">
    <location>
        <begin position="55"/>
        <end position="219"/>
    </location>
</feature>
<sequence>MTDDDSAKNTEQQPFSERYPGLEVLSAKPENAQVASRSQLESYLTPREEHYIRNHHRTPQIDEAEWEISLTGLVDEETELSIAEIKHEYATESVVHMMECSGNGRAYFEPAAAGDQWTTGAVGNAIWTGTPVREILHEYGAVTDDGFWLSIMGGEAIDDEDVFCRSIPMSKIVDDCLLAYEMNGVPMTPEHGYPVRLLVPGWFGNNSVKWVERLHVMDCMVSGEAWKSNNGRDYTKYQQSSYRIIPAQDEKPKRYSSLDVFDTHEQLLSPDEIENAYLFDQLTKSLITSPTDGDEIFTSPDNCVEITGIAWSGDDAVESVDVSVDGGDTWHDAEFIGPDLGSHSVRKFRYVWNAPQGEYTLLSRATDEKGRRQPATVSAPEEGLRGIESNRYPWNEKGYGNNAYVPLGVSITIAD</sequence>
<dbReference type="RefSeq" id="WP_264555032.1">
    <property type="nucleotide sequence ID" value="NZ_CP109979.1"/>
</dbReference>
<dbReference type="EMBL" id="JBHTAX010000001">
    <property type="protein sequence ID" value="MFC7189300.1"/>
    <property type="molecule type" value="Genomic_DNA"/>
</dbReference>
<dbReference type="GO" id="GO:0046872">
    <property type="term" value="F:metal ion binding"/>
    <property type="evidence" value="ECO:0007669"/>
    <property type="project" value="UniProtKB-KW"/>
</dbReference>
<evidence type="ECO:0000256" key="5">
    <source>
        <dbReference type="SAM" id="MobiDB-lite"/>
    </source>
</evidence>